<evidence type="ECO:0000313" key="2">
    <source>
        <dbReference type="EMBL" id="AHE56103.1"/>
    </source>
</evidence>
<dbReference type="HOGENOM" id="CLU_037939_3_0_5"/>
<dbReference type="Proteomes" id="UP000018851">
    <property type="component" value="Chromosome"/>
</dbReference>
<dbReference type="Gene3D" id="1.10.10.10">
    <property type="entry name" value="Winged helix-like DNA-binding domain superfamily/Winged helix DNA-binding domain"/>
    <property type="match status" value="1"/>
</dbReference>
<protein>
    <recommendedName>
        <fullName evidence="1">HTH luxR-type domain-containing protein</fullName>
    </recommendedName>
</protein>
<dbReference type="Pfam" id="PF00196">
    <property type="entry name" value="GerE"/>
    <property type="match status" value="1"/>
</dbReference>
<dbReference type="KEGG" id="ssan:NX02_22415"/>
<dbReference type="OrthoDB" id="5497412at2"/>
<dbReference type="EMBL" id="CP006644">
    <property type="protein sequence ID" value="AHE56103.1"/>
    <property type="molecule type" value="Genomic_DNA"/>
</dbReference>
<evidence type="ECO:0000259" key="1">
    <source>
        <dbReference type="SMART" id="SM00421"/>
    </source>
</evidence>
<dbReference type="RefSeq" id="WP_025294233.1">
    <property type="nucleotide sequence ID" value="NZ_CP006644.1"/>
</dbReference>
<dbReference type="SMART" id="SM00421">
    <property type="entry name" value="HTH_LUXR"/>
    <property type="match status" value="1"/>
</dbReference>
<accession>W0AIJ4</accession>
<dbReference type="InterPro" id="IPR036388">
    <property type="entry name" value="WH-like_DNA-bd_sf"/>
</dbReference>
<proteinExistence type="predicted"/>
<dbReference type="PATRIC" id="fig|1123269.5.peg.4383"/>
<dbReference type="eggNOG" id="COG2771">
    <property type="taxonomic scope" value="Bacteria"/>
</dbReference>
<dbReference type="GO" id="GO:0003677">
    <property type="term" value="F:DNA binding"/>
    <property type="evidence" value="ECO:0007669"/>
    <property type="project" value="InterPro"/>
</dbReference>
<reference evidence="2 3" key="1">
    <citation type="submission" date="2013-07" db="EMBL/GenBank/DDBJ databases">
        <title>Completed genome of Sphingomonas sanxanigenens NX02.</title>
        <authorList>
            <person name="Ma T."/>
            <person name="Huang H."/>
            <person name="Wu M."/>
            <person name="Li X."/>
            <person name="Li G."/>
        </authorList>
    </citation>
    <scope>NUCLEOTIDE SEQUENCE [LARGE SCALE GENOMIC DNA]</scope>
    <source>
        <strain evidence="2 3">NX02</strain>
    </source>
</reference>
<feature type="domain" description="HTH luxR-type" evidence="1">
    <location>
        <begin position="296"/>
        <end position="353"/>
    </location>
</feature>
<dbReference type="GO" id="GO:0006355">
    <property type="term" value="P:regulation of DNA-templated transcription"/>
    <property type="evidence" value="ECO:0007669"/>
    <property type="project" value="InterPro"/>
</dbReference>
<dbReference type="InterPro" id="IPR000792">
    <property type="entry name" value="Tscrpt_reg_LuxR_C"/>
</dbReference>
<dbReference type="AlphaFoldDB" id="W0AIJ4"/>
<dbReference type="InterPro" id="IPR016032">
    <property type="entry name" value="Sig_transdc_resp-reg_C-effctor"/>
</dbReference>
<name>W0AIJ4_9SPHN</name>
<dbReference type="STRING" id="1123269.NX02_22415"/>
<evidence type="ECO:0000313" key="3">
    <source>
        <dbReference type="Proteomes" id="UP000018851"/>
    </source>
</evidence>
<organism evidence="2 3">
    <name type="scientific">Sphingomonas sanxanigenens DSM 19645 = NX02</name>
    <dbReference type="NCBI Taxonomy" id="1123269"/>
    <lineage>
        <taxon>Bacteria</taxon>
        <taxon>Pseudomonadati</taxon>
        <taxon>Pseudomonadota</taxon>
        <taxon>Alphaproteobacteria</taxon>
        <taxon>Sphingomonadales</taxon>
        <taxon>Sphingomonadaceae</taxon>
        <taxon>Sphingomonas</taxon>
    </lineage>
</organism>
<gene>
    <name evidence="2" type="ORF">NX02_22415</name>
</gene>
<sequence length="356" mass="37543">MDAQPYDRLVGLIYDAALDAMLWPQVAIALNDTLGCRQATLELHDRAMGGSTIVAPLCETRFRRAFAEHYGKIFSLAGRSHRLPLGQLYSSIDLGADEAFRRSEYYNDWWLPQGTGGASLMINFAGTRHATATVAAFKPFGIATFEPGERAAFATVAHHLARAVAIQQRLALSDAMARSAAVRAADGLLLVDQDGRLLHGTPADAARLHAAGLLARDAAGDRVRSPCGRLQRLIAAAATGARAGSFEGDATLTLTIAPCASARPGGWLAPTVPAALLCLSDPARRRHRIAGLLTSDHGLTPAEAAVAIEIAEGDGRAAAAARLGVRPATVRAHLNAIFGKLALGRQAELVRFIAAL</sequence>
<dbReference type="SUPFAM" id="SSF46894">
    <property type="entry name" value="C-terminal effector domain of the bipartite response regulators"/>
    <property type="match status" value="1"/>
</dbReference>
<keyword evidence="3" id="KW-1185">Reference proteome</keyword>